<dbReference type="Proteomes" id="UP000031938">
    <property type="component" value="Unassembled WGS sequence"/>
</dbReference>
<dbReference type="OrthoDB" id="9815750at2"/>
<dbReference type="InterPro" id="IPR036890">
    <property type="entry name" value="HATPase_C_sf"/>
</dbReference>
<dbReference type="Pfam" id="PF00512">
    <property type="entry name" value="HisKA"/>
    <property type="match status" value="1"/>
</dbReference>
<dbReference type="SUPFAM" id="SSF55874">
    <property type="entry name" value="ATPase domain of HSP90 chaperone/DNA topoisomerase II/histidine kinase"/>
    <property type="match status" value="1"/>
</dbReference>
<dbReference type="InterPro" id="IPR036097">
    <property type="entry name" value="HisK_dim/P_sf"/>
</dbReference>
<dbReference type="InterPro" id="IPR035965">
    <property type="entry name" value="PAS-like_dom_sf"/>
</dbReference>
<evidence type="ECO:0000259" key="10">
    <source>
        <dbReference type="PROSITE" id="PS50112"/>
    </source>
</evidence>
<dbReference type="PATRIC" id="fig|889306.3.peg.3581"/>
<organism evidence="12 13">
    <name type="scientific">Jeotgalibacillus soli</name>
    <dbReference type="NCBI Taxonomy" id="889306"/>
    <lineage>
        <taxon>Bacteria</taxon>
        <taxon>Bacillati</taxon>
        <taxon>Bacillota</taxon>
        <taxon>Bacilli</taxon>
        <taxon>Bacillales</taxon>
        <taxon>Caryophanaceae</taxon>
        <taxon>Jeotgalibacillus</taxon>
    </lineage>
</organism>
<dbReference type="Gene3D" id="3.30.450.20">
    <property type="entry name" value="PAS domain"/>
    <property type="match status" value="1"/>
</dbReference>
<dbReference type="Gene3D" id="1.10.287.130">
    <property type="match status" value="1"/>
</dbReference>
<evidence type="ECO:0000259" key="11">
    <source>
        <dbReference type="PROSITE" id="PS50113"/>
    </source>
</evidence>
<keyword evidence="8" id="KW-0902">Two-component regulatory system</keyword>
<keyword evidence="4 12" id="KW-0808">Transferase</keyword>
<dbReference type="NCBIfam" id="TIGR00229">
    <property type="entry name" value="sensory_box"/>
    <property type="match status" value="1"/>
</dbReference>
<comment type="catalytic activity">
    <reaction evidence="1">
        <text>ATP + protein L-histidine = ADP + protein N-phospho-L-histidine.</text>
        <dbReference type="EC" id="2.7.13.3"/>
    </reaction>
</comment>
<evidence type="ECO:0000256" key="2">
    <source>
        <dbReference type="ARBA" id="ARBA00012438"/>
    </source>
</evidence>
<dbReference type="PANTHER" id="PTHR43065">
    <property type="entry name" value="SENSOR HISTIDINE KINASE"/>
    <property type="match status" value="1"/>
</dbReference>
<dbReference type="RefSeq" id="WP_052474896.1">
    <property type="nucleotide sequence ID" value="NZ_JXRP01000019.1"/>
</dbReference>
<dbReference type="PROSITE" id="PS50112">
    <property type="entry name" value="PAS"/>
    <property type="match status" value="1"/>
</dbReference>
<keyword evidence="3" id="KW-0597">Phosphoprotein</keyword>
<evidence type="ECO:0000256" key="3">
    <source>
        <dbReference type="ARBA" id="ARBA00022553"/>
    </source>
</evidence>
<gene>
    <name evidence="12" type="ORF">KP78_35650</name>
</gene>
<dbReference type="SMART" id="SM00091">
    <property type="entry name" value="PAS"/>
    <property type="match status" value="1"/>
</dbReference>
<dbReference type="EMBL" id="JXRP01000019">
    <property type="protein sequence ID" value="KIL44601.1"/>
    <property type="molecule type" value="Genomic_DNA"/>
</dbReference>
<dbReference type="CDD" id="cd00075">
    <property type="entry name" value="HATPase"/>
    <property type="match status" value="1"/>
</dbReference>
<evidence type="ECO:0000313" key="13">
    <source>
        <dbReference type="Proteomes" id="UP000031938"/>
    </source>
</evidence>
<evidence type="ECO:0000256" key="7">
    <source>
        <dbReference type="ARBA" id="ARBA00022840"/>
    </source>
</evidence>
<name>A0A0C2VJD8_9BACL</name>
<dbReference type="CDD" id="cd00082">
    <property type="entry name" value="HisKA"/>
    <property type="match status" value="1"/>
</dbReference>
<keyword evidence="13" id="KW-1185">Reference proteome</keyword>
<feature type="domain" description="PAC" evidence="11">
    <location>
        <begin position="89"/>
        <end position="139"/>
    </location>
</feature>
<evidence type="ECO:0000256" key="1">
    <source>
        <dbReference type="ARBA" id="ARBA00000085"/>
    </source>
</evidence>
<dbReference type="AlphaFoldDB" id="A0A0C2VJD8"/>
<accession>A0A0C2VJD8</accession>
<dbReference type="Pfam" id="PF13426">
    <property type="entry name" value="PAS_9"/>
    <property type="match status" value="1"/>
</dbReference>
<feature type="domain" description="Histidine kinase" evidence="9">
    <location>
        <begin position="152"/>
        <end position="354"/>
    </location>
</feature>
<dbReference type="InterPro" id="IPR003661">
    <property type="entry name" value="HisK_dim/P_dom"/>
</dbReference>
<dbReference type="PROSITE" id="PS50109">
    <property type="entry name" value="HIS_KIN"/>
    <property type="match status" value="1"/>
</dbReference>
<dbReference type="InterPro" id="IPR000014">
    <property type="entry name" value="PAS"/>
</dbReference>
<dbReference type="PROSITE" id="PS50113">
    <property type="entry name" value="PAC"/>
    <property type="match status" value="1"/>
</dbReference>
<dbReference type="GO" id="GO:0005524">
    <property type="term" value="F:ATP binding"/>
    <property type="evidence" value="ECO:0007669"/>
    <property type="project" value="UniProtKB-KW"/>
</dbReference>
<evidence type="ECO:0000313" key="12">
    <source>
        <dbReference type="EMBL" id="KIL44601.1"/>
    </source>
</evidence>
<dbReference type="InterPro" id="IPR004358">
    <property type="entry name" value="Sig_transdc_His_kin-like_C"/>
</dbReference>
<dbReference type="InterPro" id="IPR000700">
    <property type="entry name" value="PAS-assoc_C"/>
</dbReference>
<dbReference type="Pfam" id="PF02518">
    <property type="entry name" value="HATPase_c"/>
    <property type="match status" value="1"/>
</dbReference>
<evidence type="ECO:0000256" key="5">
    <source>
        <dbReference type="ARBA" id="ARBA00022741"/>
    </source>
</evidence>
<keyword evidence="7" id="KW-0067">ATP-binding</keyword>
<dbReference type="SMART" id="SM00387">
    <property type="entry name" value="HATPase_c"/>
    <property type="match status" value="1"/>
</dbReference>
<dbReference type="Gene3D" id="3.30.565.10">
    <property type="entry name" value="Histidine kinase-like ATPase, C-terminal domain"/>
    <property type="match status" value="1"/>
</dbReference>
<dbReference type="SUPFAM" id="SSF47384">
    <property type="entry name" value="Homodimeric domain of signal transducing histidine kinase"/>
    <property type="match status" value="1"/>
</dbReference>
<evidence type="ECO:0000256" key="6">
    <source>
        <dbReference type="ARBA" id="ARBA00022777"/>
    </source>
</evidence>
<comment type="caution">
    <text evidence="12">The sequence shown here is derived from an EMBL/GenBank/DDBJ whole genome shotgun (WGS) entry which is preliminary data.</text>
</comment>
<protein>
    <recommendedName>
        <fullName evidence="2">histidine kinase</fullName>
        <ecNumber evidence="2">2.7.13.3</ecNumber>
    </recommendedName>
</protein>
<dbReference type="InterPro" id="IPR005467">
    <property type="entry name" value="His_kinase_dom"/>
</dbReference>
<sequence length="360" mass="40704">MKSKNYNGFYKTIIEDETIYRQIIEYSVETIVIHAGHKVLYINESGAKFLRGTKEALLGANVLDIFLEDSQPMIIERIHKGMTGTEPAELVEQTIRRLDGTLVDVELYCHPVIFGDQKAIQSIFRDITKRKQSERRLNDKEKLASIGQIAAGIAHEVKNPLTSVKGFLQLLKETQSHPYLDTMEAELNKALDTLQNLLQVAKPDLLEEPIVPIDFCKELTSLMLLFQERLYNVEVELLLTDSNMIILGKKNLFLKAFFNLLKNALEAMNNNGIIRVEHYYEDNMIHIKVSDTGIGIPKNKIKMLGTPFFSSKSDGTGMGLTQVFTTIEDHGGMIRVHSEVGKGTTFHVQLPINVEQKVTD</sequence>
<dbReference type="InterPro" id="IPR003594">
    <property type="entry name" value="HATPase_dom"/>
</dbReference>
<dbReference type="EC" id="2.7.13.3" evidence="2"/>
<dbReference type="GO" id="GO:0000155">
    <property type="term" value="F:phosphorelay sensor kinase activity"/>
    <property type="evidence" value="ECO:0007669"/>
    <property type="project" value="InterPro"/>
</dbReference>
<proteinExistence type="predicted"/>
<dbReference type="PRINTS" id="PR00344">
    <property type="entry name" value="BCTRLSENSOR"/>
</dbReference>
<dbReference type="STRING" id="889306.KP78_35650"/>
<keyword evidence="6" id="KW-0418">Kinase</keyword>
<dbReference type="CDD" id="cd00130">
    <property type="entry name" value="PAS"/>
    <property type="match status" value="1"/>
</dbReference>
<dbReference type="SMART" id="SM00388">
    <property type="entry name" value="HisKA"/>
    <property type="match status" value="1"/>
</dbReference>
<evidence type="ECO:0000256" key="8">
    <source>
        <dbReference type="ARBA" id="ARBA00023012"/>
    </source>
</evidence>
<dbReference type="PANTHER" id="PTHR43065:SF10">
    <property type="entry name" value="PEROXIDE STRESS-ACTIVATED HISTIDINE KINASE MAK3"/>
    <property type="match status" value="1"/>
</dbReference>
<evidence type="ECO:0000259" key="9">
    <source>
        <dbReference type="PROSITE" id="PS50109"/>
    </source>
</evidence>
<dbReference type="SUPFAM" id="SSF55785">
    <property type="entry name" value="PYP-like sensor domain (PAS domain)"/>
    <property type="match status" value="1"/>
</dbReference>
<keyword evidence="5" id="KW-0547">Nucleotide-binding</keyword>
<evidence type="ECO:0000256" key="4">
    <source>
        <dbReference type="ARBA" id="ARBA00022679"/>
    </source>
</evidence>
<reference evidence="12 13" key="1">
    <citation type="submission" date="2015-01" db="EMBL/GenBank/DDBJ databases">
        <title>Genome sequencing of Jeotgalibacillus soli.</title>
        <authorList>
            <person name="Goh K.M."/>
            <person name="Chan K.-G."/>
            <person name="Yaakop A.S."/>
            <person name="Ee R."/>
            <person name="Gan H.M."/>
            <person name="Chan C.S."/>
        </authorList>
    </citation>
    <scope>NUCLEOTIDE SEQUENCE [LARGE SCALE GENOMIC DNA]</scope>
    <source>
        <strain evidence="12 13">P9</strain>
    </source>
</reference>
<feature type="domain" description="PAS" evidence="10">
    <location>
        <begin position="16"/>
        <end position="85"/>
    </location>
</feature>